<protein>
    <submittedName>
        <fullName evidence="1">Uncharacterized protein</fullName>
    </submittedName>
</protein>
<dbReference type="Proteomes" id="UP000828390">
    <property type="component" value="Unassembled WGS sequence"/>
</dbReference>
<name>A0A9D4R1I1_DREPO</name>
<dbReference type="EMBL" id="JAIWYP010000003">
    <property type="protein sequence ID" value="KAH3851489.1"/>
    <property type="molecule type" value="Genomic_DNA"/>
</dbReference>
<accession>A0A9D4R1I1</accession>
<evidence type="ECO:0000313" key="1">
    <source>
        <dbReference type="EMBL" id="KAH3851489.1"/>
    </source>
</evidence>
<dbReference type="AlphaFoldDB" id="A0A9D4R1I1"/>
<comment type="caution">
    <text evidence="1">The sequence shown here is derived from an EMBL/GenBank/DDBJ whole genome shotgun (WGS) entry which is preliminary data.</text>
</comment>
<proteinExistence type="predicted"/>
<keyword evidence="2" id="KW-1185">Reference proteome</keyword>
<evidence type="ECO:0000313" key="2">
    <source>
        <dbReference type="Proteomes" id="UP000828390"/>
    </source>
</evidence>
<reference evidence="1" key="2">
    <citation type="submission" date="2020-11" db="EMBL/GenBank/DDBJ databases">
        <authorList>
            <person name="McCartney M.A."/>
            <person name="Auch B."/>
            <person name="Kono T."/>
            <person name="Mallez S."/>
            <person name="Becker A."/>
            <person name="Gohl D.M."/>
            <person name="Silverstein K.A.T."/>
            <person name="Koren S."/>
            <person name="Bechman K.B."/>
            <person name="Herman A."/>
            <person name="Abrahante J.E."/>
            <person name="Garbe J."/>
        </authorList>
    </citation>
    <scope>NUCLEOTIDE SEQUENCE</scope>
    <source>
        <strain evidence="1">Duluth1</strain>
        <tissue evidence="1">Whole animal</tissue>
    </source>
</reference>
<organism evidence="1 2">
    <name type="scientific">Dreissena polymorpha</name>
    <name type="common">Zebra mussel</name>
    <name type="synonym">Mytilus polymorpha</name>
    <dbReference type="NCBI Taxonomy" id="45954"/>
    <lineage>
        <taxon>Eukaryota</taxon>
        <taxon>Metazoa</taxon>
        <taxon>Spiralia</taxon>
        <taxon>Lophotrochozoa</taxon>
        <taxon>Mollusca</taxon>
        <taxon>Bivalvia</taxon>
        <taxon>Autobranchia</taxon>
        <taxon>Heteroconchia</taxon>
        <taxon>Euheterodonta</taxon>
        <taxon>Imparidentia</taxon>
        <taxon>Neoheterodontei</taxon>
        <taxon>Myida</taxon>
        <taxon>Dreissenoidea</taxon>
        <taxon>Dreissenidae</taxon>
        <taxon>Dreissena</taxon>
    </lineage>
</organism>
<reference evidence="1" key="1">
    <citation type="journal article" date="2019" name="bioRxiv">
        <title>The Genome of the Zebra Mussel, Dreissena polymorpha: A Resource for Invasive Species Research.</title>
        <authorList>
            <person name="McCartney M.A."/>
            <person name="Auch B."/>
            <person name="Kono T."/>
            <person name="Mallez S."/>
            <person name="Zhang Y."/>
            <person name="Obille A."/>
            <person name="Becker A."/>
            <person name="Abrahante J.E."/>
            <person name="Garbe J."/>
            <person name="Badalamenti J.P."/>
            <person name="Herman A."/>
            <person name="Mangelson H."/>
            <person name="Liachko I."/>
            <person name="Sullivan S."/>
            <person name="Sone E.D."/>
            <person name="Koren S."/>
            <person name="Silverstein K.A.T."/>
            <person name="Beckman K.B."/>
            <person name="Gohl D.M."/>
        </authorList>
    </citation>
    <scope>NUCLEOTIDE SEQUENCE</scope>
    <source>
        <strain evidence="1">Duluth1</strain>
        <tissue evidence="1">Whole animal</tissue>
    </source>
</reference>
<gene>
    <name evidence="1" type="ORF">DPMN_093971</name>
</gene>
<sequence>MEPRIIRPGVLAWSGGAVPVPSVILRKHGLIESLLRKGVNLDKAGSYCEISTVLTCTSLLKAYGANPQIGFQVQGSWKRKGDLLSGRGQTP</sequence>